<feature type="domain" description="FAD dependent oxidoreductase" evidence="6">
    <location>
        <begin position="13"/>
        <end position="394"/>
    </location>
</feature>
<name>A0A8E2JRP5_9PEZI</name>
<dbReference type="InterPro" id="IPR045170">
    <property type="entry name" value="MTOX"/>
</dbReference>
<evidence type="ECO:0000313" key="7">
    <source>
        <dbReference type="EMBL" id="OCL06649.1"/>
    </source>
</evidence>
<dbReference type="AlphaFoldDB" id="A0A8E2JRP5"/>
<comment type="cofactor">
    <cofactor evidence="1">
        <name>FAD</name>
        <dbReference type="ChEBI" id="CHEBI:57692"/>
    </cofactor>
</comment>
<dbReference type="PANTHER" id="PTHR10961:SF26">
    <property type="entry name" value="L-SACCHAROPINE OXIDASE"/>
    <property type="match status" value="1"/>
</dbReference>
<dbReference type="OrthoDB" id="2219495at2759"/>
<protein>
    <submittedName>
        <fullName evidence="7">FAD dependent oxidoreductase</fullName>
    </submittedName>
</protein>
<dbReference type="EMBL" id="KV750016">
    <property type="protein sequence ID" value="OCL06649.1"/>
    <property type="molecule type" value="Genomic_DNA"/>
</dbReference>
<evidence type="ECO:0000256" key="2">
    <source>
        <dbReference type="ARBA" id="ARBA00010989"/>
    </source>
</evidence>
<comment type="similarity">
    <text evidence="2">Belongs to the MSOX/MTOX family.</text>
</comment>
<dbReference type="Pfam" id="PF01266">
    <property type="entry name" value="DAO"/>
    <property type="match status" value="1"/>
</dbReference>
<evidence type="ECO:0000256" key="5">
    <source>
        <dbReference type="ARBA" id="ARBA00023002"/>
    </source>
</evidence>
<sequence>MAPSQDILSKSSRILIVGAGTVGLSAAFHLTERGYTNVKVIDRDTVPSAYSAGNDLNKIVRADYQDPFYAKLALKAISAWETPFWSSFFRRTGYLVSASGSAPEKASVLSSKILSCINNQPDFPTDSIHLTPESQSIRIHVPQLTGEIKGWSGYFNKHAGYAHASAALKMVYEELARRCVEFIFGEDGEATEIEAISTKSSFVRGTPNIRTRSGAIHTADIVILALGAYTAQLLPAAGGQLTAKAWSVAHIQLTPEEANQLAGMPVVNCQDLGFFFEPDPDTGLLKLAAHGGGYTNLGTSVFYKYEVSLPPPEASQNRGIPVHDESSIRQLLAETLPQFQHRPLVDQFICWCADTEDSEYVIDFVPEWDNLLLAGGDSGHAFKMFPVFGEWVVDTLEQGCQDLERWRWKNPERRGSEISWRIGDIRDIKDVKRSDKVDDFNRAAGSLKEASWV</sequence>
<dbReference type="Gene3D" id="3.50.50.60">
    <property type="entry name" value="FAD/NAD(P)-binding domain"/>
    <property type="match status" value="1"/>
</dbReference>
<dbReference type="InterPro" id="IPR006076">
    <property type="entry name" value="FAD-dep_OxRdtase"/>
</dbReference>
<proteinExistence type="inferred from homology"/>
<keyword evidence="8" id="KW-1185">Reference proteome</keyword>
<gene>
    <name evidence="7" type="ORF">AOQ84DRAFT_321132</name>
</gene>
<reference evidence="7 8" key="1">
    <citation type="journal article" date="2016" name="Nat. Commun.">
        <title>Ectomycorrhizal ecology is imprinted in the genome of the dominant symbiotic fungus Cenococcum geophilum.</title>
        <authorList>
            <consortium name="DOE Joint Genome Institute"/>
            <person name="Peter M."/>
            <person name="Kohler A."/>
            <person name="Ohm R.A."/>
            <person name="Kuo A."/>
            <person name="Krutzmann J."/>
            <person name="Morin E."/>
            <person name="Arend M."/>
            <person name="Barry K.W."/>
            <person name="Binder M."/>
            <person name="Choi C."/>
            <person name="Clum A."/>
            <person name="Copeland A."/>
            <person name="Grisel N."/>
            <person name="Haridas S."/>
            <person name="Kipfer T."/>
            <person name="LaButti K."/>
            <person name="Lindquist E."/>
            <person name="Lipzen A."/>
            <person name="Maire R."/>
            <person name="Meier B."/>
            <person name="Mihaltcheva S."/>
            <person name="Molinier V."/>
            <person name="Murat C."/>
            <person name="Poggeler S."/>
            <person name="Quandt C.A."/>
            <person name="Sperisen C."/>
            <person name="Tritt A."/>
            <person name="Tisserant E."/>
            <person name="Crous P.W."/>
            <person name="Henrissat B."/>
            <person name="Nehls U."/>
            <person name="Egli S."/>
            <person name="Spatafora J.W."/>
            <person name="Grigoriev I.V."/>
            <person name="Martin F.M."/>
        </authorList>
    </citation>
    <scope>NUCLEOTIDE SEQUENCE [LARGE SCALE GENOMIC DNA]</scope>
    <source>
        <strain evidence="7 8">CBS 207.34</strain>
    </source>
</reference>
<organism evidence="7 8">
    <name type="scientific">Glonium stellatum</name>
    <dbReference type="NCBI Taxonomy" id="574774"/>
    <lineage>
        <taxon>Eukaryota</taxon>
        <taxon>Fungi</taxon>
        <taxon>Dikarya</taxon>
        <taxon>Ascomycota</taxon>
        <taxon>Pezizomycotina</taxon>
        <taxon>Dothideomycetes</taxon>
        <taxon>Pleosporomycetidae</taxon>
        <taxon>Gloniales</taxon>
        <taxon>Gloniaceae</taxon>
        <taxon>Glonium</taxon>
    </lineage>
</organism>
<dbReference type="PANTHER" id="PTHR10961">
    <property type="entry name" value="PEROXISOMAL SARCOSINE OXIDASE"/>
    <property type="match status" value="1"/>
</dbReference>
<dbReference type="GO" id="GO:0008115">
    <property type="term" value="F:sarcosine oxidase activity"/>
    <property type="evidence" value="ECO:0007669"/>
    <property type="project" value="TreeGrafter"/>
</dbReference>
<dbReference type="GO" id="GO:0050660">
    <property type="term" value="F:flavin adenine dinucleotide binding"/>
    <property type="evidence" value="ECO:0007669"/>
    <property type="project" value="InterPro"/>
</dbReference>
<dbReference type="GO" id="GO:0051698">
    <property type="term" value="F:saccharopine oxidase activity"/>
    <property type="evidence" value="ECO:0007669"/>
    <property type="project" value="TreeGrafter"/>
</dbReference>
<keyword evidence="5" id="KW-0560">Oxidoreductase</keyword>
<accession>A0A8E2JRP5</accession>
<evidence type="ECO:0000313" key="8">
    <source>
        <dbReference type="Proteomes" id="UP000250140"/>
    </source>
</evidence>
<dbReference type="PRINTS" id="PR00420">
    <property type="entry name" value="RNGMNOXGNASE"/>
</dbReference>
<dbReference type="SUPFAM" id="SSF51905">
    <property type="entry name" value="FAD/NAD(P)-binding domain"/>
    <property type="match status" value="1"/>
</dbReference>
<dbReference type="Proteomes" id="UP000250140">
    <property type="component" value="Unassembled WGS sequence"/>
</dbReference>
<evidence type="ECO:0000256" key="3">
    <source>
        <dbReference type="ARBA" id="ARBA00022630"/>
    </source>
</evidence>
<evidence type="ECO:0000256" key="4">
    <source>
        <dbReference type="ARBA" id="ARBA00022827"/>
    </source>
</evidence>
<dbReference type="Gene3D" id="3.30.9.10">
    <property type="entry name" value="D-Amino Acid Oxidase, subunit A, domain 2"/>
    <property type="match status" value="1"/>
</dbReference>
<keyword evidence="4" id="KW-0274">FAD</keyword>
<dbReference type="InterPro" id="IPR036188">
    <property type="entry name" value="FAD/NAD-bd_sf"/>
</dbReference>
<evidence type="ECO:0000256" key="1">
    <source>
        <dbReference type="ARBA" id="ARBA00001974"/>
    </source>
</evidence>
<evidence type="ECO:0000259" key="6">
    <source>
        <dbReference type="Pfam" id="PF01266"/>
    </source>
</evidence>
<keyword evidence="3" id="KW-0285">Flavoprotein</keyword>